<comment type="caution">
    <text evidence="2">The sequence shown here is derived from an EMBL/GenBank/DDBJ whole genome shotgun (WGS) entry which is preliminary data.</text>
</comment>
<evidence type="ECO:0000256" key="1">
    <source>
        <dbReference type="SAM" id="Phobius"/>
    </source>
</evidence>
<sequence length="122" mass="13486">MKIRTSSARRIFVFVYLTLCVSGAGFYILSDFGKALTKLAGIVWLMAAIASWLSYISGKKAAVQISVIIMTFLQIPIIWNWFYWSGGGFYFLSLPLKIGAWGALPHTLLLMQGILVAGYVKG</sequence>
<dbReference type="RefSeq" id="WP_155148112.1">
    <property type="nucleotide sequence ID" value="NZ_JACOPQ010000003.1"/>
</dbReference>
<keyword evidence="1" id="KW-1133">Transmembrane helix</keyword>
<name>A0A8J6MCM9_9FIRM</name>
<keyword evidence="1" id="KW-0812">Transmembrane</keyword>
<keyword evidence="3" id="KW-1185">Reference proteome</keyword>
<organism evidence="2 3">
    <name type="scientific">Lawsonibacter faecis</name>
    <dbReference type="NCBI Taxonomy" id="2763052"/>
    <lineage>
        <taxon>Bacteria</taxon>
        <taxon>Bacillati</taxon>
        <taxon>Bacillota</taxon>
        <taxon>Clostridia</taxon>
        <taxon>Eubacteriales</taxon>
        <taxon>Oscillospiraceae</taxon>
        <taxon>Lawsonibacter</taxon>
    </lineage>
</organism>
<proteinExistence type="predicted"/>
<gene>
    <name evidence="2" type="ORF">H8S62_05495</name>
</gene>
<accession>A0A8J6MCM9</accession>
<feature type="transmembrane region" description="Helical" evidence="1">
    <location>
        <begin position="62"/>
        <end position="83"/>
    </location>
</feature>
<feature type="transmembrane region" description="Helical" evidence="1">
    <location>
        <begin position="35"/>
        <end position="55"/>
    </location>
</feature>
<feature type="transmembrane region" description="Helical" evidence="1">
    <location>
        <begin position="12"/>
        <end position="29"/>
    </location>
</feature>
<protein>
    <submittedName>
        <fullName evidence="2">Uncharacterized protein</fullName>
    </submittedName>
</protein>
<evidence type="ECO:0000313" key="2">
    <source>
        <dbReference type="EMBL" id="MBC5736459.1"/>
    </source>
</evidence>
<dbReference type="EMBL" id="JACOPQ010000003">
    <property type="protein sequence ID" value="MBC5736459.1"/>
    <property type="molecule type" value="Genomic_DNA"/>
</dbReference>
<reference evidence="2" key="1">
    <citation type="submission" date="2020-08" db="EMBL/GenBank/DDBJ databases">
        <title>Genome public.</title>
        <authorList>
            <person name="Liu C."/>
            <person name="Sun Q."/>
        </authorList>
    </citation>
    <scope>NUCLEOTIDE SEQUENCE</scope>
    <source>
        <strain evidence="2">NSJ-52</strain>
    </source>
</reference>
<dbReference type="Proteomes" id="UP000607645">
    <property type="component" value="Unassembled WGS sequence"/>
</dbReference>
<evidence type="ECO:0000313" key="3">
    <source>
        <dbReference type="Proteomes" id="UP000607645"/>
    </source>
</evidence>
<dbReference type="AlphaFoldDB" id="A0A8J6MCM9"/>
<keyword evidence="1" id="KW-0472">Membrane</keyword>
<feature type="transmembrane region" description="Helical" evidence="1">
    <location>
        <begin position="103"/>
        <end position="120"/>
    </location>
</feature>